<sequence length="159" mass="17791">MSNSSFLKKMNIIFIRASSSTNRSLPVSLKTPRPGRAEQLRALVEVPPQNSKPKKLWLLKNTTIYHEGGFTNQYSPFQSSLNDPNKRNTDYSKELVTCSVLVNIATVISNPTPIATVQQDNGLTKPKSNGWLINKTENDQDPRNQRITTQSLVSVCSCR</sequence>
<accession>A0A336M9M8</accession>
<evidence type="ECO:0000313" key="1">
    <source>
        <dbReference type="EMBL" id="SSX26011.1"/>
    </source>
</evidence>
<dbReference type="VEuPathDB" id="VectorBase:CSON013025"/>
<gene>
    <name evidence="1" type="primary">CSON013025</name>
</gene>
<dbReference type="EMBL" id="UFQT01000641">
    <property type="protein sequence ID" value="SSX26011.1"/>
    <property type="molecule type" value="Genomic_DNA"/>
</dbReference>
<name>A0A336M9M8_CULSO</name>
<dbReference type="AlphaFoldDB" id="A0A336M9M8"/>
<organism evidence="1">
    <name type="scientific">Culicoides sonorensis</name>
    <name type="common">Biting midge</name>
    <dbReference type="NCBI Taxonomy" id="179676"/>
    <lineage>
        <taxon>Eukaryota</taxon>
        <taxon>Metazoa</taxon>
        <taxon>Ecdysozoa</taxon>
        <taxon>Arthropoda</taxon>
        <taxon>Hexapoda</taxon>
        <taxon>Insecta</taxon>
        <taxon>Pterygota</taxon>
        <taxon>Neoptera</taxon>
        <taxon>Endopterygota</taxon>
        <taxon>Diptera</taxon>
        <taxon>Nematocera</taxon>
        <taxon>Chironomoidea</taxon>
        <taxon>Ceratopogonidae</taxon>
        <taxon>Ceratopogoninae</taxon>
        <taxon>Culicoides</taxon>
        <taxon>Monoculicoides</taxon>
    </lineage>
</organism>
<reference evidence="1" key="1">
    <citation type="submission" date="2018-07" db="EMBL/GenBank/DDBJ databases">
        <authorList>
            <person name="Quirk P.G."/>
            <person name="Krulwich T.A."/>
        </authorList>
    </citation>
    <scope>NUCLEOTIDE SEQUENCE</scope>
</reference>
<proteinExistence type="predicted"/>
<protein>
    <submittedName>
        <fullName evidence="1">CSON013025 protein</fullName>
    </submittedName>
</protein>